<sequence length="136" mass="14498">MTTTQDVIKAAMSVAGDAAEGRLDPADLDAELVATCRELVGTVAGPDDTLWSLHLDIARQVLAMGGVTLDELSEWAAVLRQRAGEPPNGPDLSDMPAVADSAASEPYSPKTGGPSLPSKRRTRREHVRAPAQYRHR</sequence>
<evidence type="ECO:0008006" key="4">
    <source>
        <dbReference type="Google" id="ProtNLM"/>
    </source>
</evidence>
<evidence type="ECO:0000313" key="2">
    <source>
        <dbReference type="EMBL" id="ORW43103.1"/>
    </source>
</evidence>
<dbReference type="EMBL" id="LQPN01000059">
    <property type="protein sequence ID" value="ORW43103.1"/>
    <property type="molecule type" value="Genomic_DNA"/>
</dbReference>
<gene>
    <name evidence="2" type="ORF">AWB90_18290</name>
</gene>
<protein>
    <recommendedName>
        <fullName evidence="4">Flagellar hook-length control protein</fullName>
    </recommendedName>
</protein>
<evidence type="ECO:0000313" key="3">
    <source>
        <dbReference type="Proteomes" id="UP000193285"/>
    </source>
</evidence>
<dbReference type="Proteomes" id="UP000193285">
    <property type="component" value="Unassembled WGS sequence"/>
</dbReference>
<dbReference type="AlphaFoldDB" id="A0A1X2A7B2"/>
<evidence type="ECO:0000256" key="1">
    <source>
        <dbReference type="SAM" id="MobiDB-lite"/>
    </source>
</evidence>
<name>A0A1X2A7B2_9MYCO</name>
<reference evidence="2 3" key="1">
    <citation type="journal article" date="2015" name="Emerg. Microbes Infect.">
        <title>Characterization of 17 strains belonging to the Mycobacterium simiae complex and description of Mycobacterium paraense sp. nov.</title>
        <authorList>
            <person name="Fusco da Costa A.R."/>
            <person name="Fedrizzi T."/>
            <person name="Lopes M.L."/>
            <person name="Pecorari M."/>
            <person name="Oliveira da Costa W.L."/>
            <person name="Giacobazzi E."/>
            <person name="da Costa Bahia J.R."/>
            <person name="De Sanctis V."/>
            <person name="Batista Lima K.V."/>
            <person name="Bertorelli R."/>
            <person name="Grottola A."/>
            <person name="Fabio A."/>
            <person name="Mariottini A."/>
            <person name="Ferretti P."/>
            <person name="Di Leva F."/>
            <person name="Fregni Serpini G."/>
            <person name="Tagliazucchi S."/>
            <person name="Rumpianesi F."/>
            <person name="Jousson O."/>
            <person name="Segata N."/>
            <person name="Tortoli E."/>
        </authorList>
    </citation>
    <scope>NUCLEOTIDE SEQUENCE [LARGE SCALE GENOMIC DNA]</scope>
    <source>
        <strain evidence="2 3">IEC33</strain>
    </source>
</reference>
<feature type="region of interest" description="Disordered" evidence="1">
    <location>
        <begin position="83"/>
        <end position="136"/>
    </location>
</feature>
<proteinExistence type="predicted"/>
<comment type="caution">
    <text evidence="2">The sequence shown here is derived from an EMBL/GenBank/DDBJ whole genome shotgun (WGS) entry which is preliminary data.</text>
</comment>
<dbReference type="RefSeq" id="WP_085245535.1">
    <property type="nucleotide sequence ID" value="NZ_LQPN01000059.1"/>
</dbReference>
<accession>A0A1X2A7B2</accession>
<dbReference type="OrthoDB" id="4475557at2"/>
<organism evidence="2 3">
    <name type="scientific">Mycobacterium paraense</name>
    <dbReference type="NCBI Taxonomy" id="767916"/>
    <lineage>
        <taxon>Bacteria</taxon>
        <taxon>Bacillati</taxon>
        <taxon>Actinomycetota</taxon>
        <taxon>Actinomycetes</taxon>
        <taxon>Mycobacteriales</taxon>
        <taxon>Mycobacteriaceae</taxon>
        <taxon>Mycobacterium</taxon>
        <taxon>Mycobacterium simiae complex</taxon>
    </lineage>
</organism>